<dbReference type="GO" id="GO:0004422">
    <property type="term" value="F:hypoxanthine phosphoribosyltransferase activity"/>
    <property type="evidence" value="ECO:0007669"/>
    <property type="project" value="UniProtKB-UniRule"/>
</dbReference>
<dbReference type="InterPro" id="IPR029057">
    <property type="entry name" value="PRTase-like"/>
</dbReference>
<dbReference type="InterPro" id="IPR026597">
    <property type="entry name" value="HGPRTase-like"/>
</dbReference>
<dbReference type="InterPro" id="IPR000836">
    <property type="entry name" value="PRTase_dom"/>
</dbReference>
<dbReference type="PANTHER" id="PTHR43864">
    <property type="entry name" value="HYPOXANTHINE/GUANINE PHOSPHORIBOSYLTRANSFERASE"/>
    <property type="match status" value="1"/>
</dbReference>
<comment type="pathway">
    <text evidence="3">Purine metabolism; IMP biosynthesis via salvage pathway; IMP from hypoxanthine: step 1/1.</text>
</comment>
<dbReference type="EC" id="2.4.2.8" evidence="3"/>
<dbReference type="SUPFAM" id="SSF53271">
    <property type="entry name" value="PRTase-like"/>
    <property type="match status" value="1"/>
</dbReference>
<dbReference type="EMBL" id="RJJG01000008">
    <property type="protein sequence ID" value="RNI07463.1"/>
    <property type="molecule type" value="Genomic_DNA"/>
</dbReference>
<dbReference type="PANTHER" id="PTHR43864:SF1">
    <property type="entry name" value="XANTHINE PHOSPHORIBOSYLTRANSFERASE"/>
    <property type="match status" value="1"/>
</dbReference>
<name>A0A1L3Q232_9EURY</name>
<dbReference type="Proteomes" id="UP000198669">
    <property type="component" value="Unassembled WGS sequence"/>
</dbReference>
<dbReference type="RefSeq" id="WP_072561351.1">
    <property type="nucleotide sequence ID" value="NZ_CP017921.1"/>
</dbReference>
<gene>
    <name evidence="3" type="primary">hpt</name>
    <name evidence="5" type="ORF">BHR79_05000</name>
    <name evidence="6" type="ORF">EFE40_09725</name>
    <name evidence="7" type="ORF">SAMN04515625_1372</name>
</gene>
<sequence length="190" mass="20859">MLEILKKSLKKAPIVKRGKYPYFIHPITDGVPAIDPKLLDEISDYIIEYCDMNVDRILSIEAMGIPLATAISLKTGIPFSIVRKRQYQLPDEIKISQSTGYSKGELYINGVEKKDRILLVDDVISTGGTLRFLVKALEKKGVTISDIIVIVGRGDGVQQLAGEGIRVKTLVDIAVSEDGVSILEDTGETN</sequence>
<keyword evidence="3 5" id="KW-0328">Glycosyltransferase</keyword>
<comment type="catalytic activity">
    <reaction evidence="3">
        <text>GMP + diphosphate = guanine + 5-phospho-alpha-D-ribose 1-diphosphate</text>
        <dbReference type="Rhea" id="RHEA:25424"/>
        <dbReference type="ChEBI" id="CHEBI:16235"/>
        <dbReference type="ChEBI" id="CHEBI:33019"/>
        <dbReference type="ChEBI" id="CHEBI:58017"/>
        <dbReference type="ChEBI" id="CHEBI:58115"/>
    </reaction>
</comment>
<dbReference type="GeneID" id="30583098"/>
<organism evidence="5 8">
    <name type="scientific">Methanohalophilus halophilus</name>
    <dbReference type="NCBI Taxonomy" id="2177"/>
    <lineage>
        <taxon>Archaea</taxon>
        <taxon>Methanobacteriati</taxon>
        <taxon>Methanobacteriota</taxon>
        <taxon>Stenosarchaea group</taxon>
        <taxon>Methanomicrobia</taxon>
        <taxon>Methanosarcinales</taxon>
        <taxon>Methanosarcinaceae</taxon>
        <taxon>Methanohalophilus</taxon>
    </lineage>
</organism>
<comment type="function">
    <text evidence="3">Catalyzes a salvage reaction resulting in the formation of IMP that is energically less costly than de novo synthesis.</text>
</comment>
<dbReference type="NCBIfam" id="NF002635">
    <property type="entry name" value="PRK02304.1-4"/>
    <property type="match status" value="1"/>
</dbReference>
<dbReference type="AlphaFoldDB" id="A0A1L3Q232"/>
<dbReference type="HAMAP" id="MF_01467">
    <property type="entry name" value="Hypx_phosphoribosyltr"/>
    <property type="match status" value="1"/>
</dbReference>
<accession>A0A1L3Q232</accession>
<keyword evidence="8" id="KW-1185">Reference proteome</keyword>
<dbReference type="GO" id="GO:0006166">
    <property type="term" value="P:purine ribonucleoside salvage"/>
    <property type="evidence" value="ECO:0007669"/>
    <property type="project" value="UniProtKB-KW"/>
</dbReference>
<comment type="catalytic activity">
    <reaction evidence="3">
        <text>IMP + diphosphate = hypoxanthine + 5-phospho-alpha-D-ribose 1-diphosphate</text>
        <dbReference type="Rhea" id="RHEA:17973"/>
        <dbReference type="ChEBI" id="CHEBI:17368"/>
        <dbReference type="ChEBI" id="CHEBI:33019"/>
        <dbReference type="ChEBI" id="CHEBI:58017"/>
        <dbReference type="ChEBI" id="CHEBI:58053"/>
        <dbReference type="EC" id="2.4.2.8"/>
    </reaction>
</comment>
<reference evidence="6 10" key="3">
    <citation type="submission" date="2018-10" db="EMBL/GenBank/DDBJ databases">
        <title>Cultivation of a novel Methanohalophilus strain from Kebrit Deep of the Red Sea and a genomic comparison of members of the genus Methanohalophilus.</title>
        <authorList>
            <person name="Guan Y."/>
            <person name="Ngugi D.K."/>
            <person name="Stingl U."/>
        </authorList>
    </citation>
    <scope>NUCLEOTIDE SEQUENCE [LARGE SCALE GENOMIC DNA]</scope>
    <source>
        <strain evidence="6 10">DSM 3094</strain>
    </source>
</reference>
<dbReference type="UniPathway" id="UPA00591">
    <property type="reaction ID" value="UER00648"/>
</dbReference>
<evidence type="ECO:0000313" key="9">
    <source>
        <dbReference type="Proteomes" id="UP000198669"/>
    </source>
</evidence>
<dbReference type="GO" id="GO:0032264">
    <property type="term" value="P:IMP salvage"/>
    <property type="evidence" value="ECO:0007669"/>
    <property type="project" value="UniProtKB-UniRule"/>
</dbReference>
<dbReference type="KEGG" id="mhaz:BHR79_05000"/>
<evidence type="ECO:0000313" key="5">
    <source>
        <dbReference type="EMBL" id="APH38910.1"/>
    </source>
</evidence>
<dbReference type="Pfam" id="PF00156">
    <property type="entry name" value="Pribosyltran"/>
    <property type="match status" value="1"/>
</dbReference>
<comment type="subcellular location">
    <subcellularLocation>
        <location evidence="3">Cytoplasm</location>
    </subcellularLocation>
</comment>
<dbReference type="STRING" id="2177.BHR79_05000"/>
<dbReference type="GO" id="GO:0005737">
    <property type="term" value="C:cytoplasm"/>
    <property type="evidence" value="ECO:0007669"/>
    <property type="project" value="UniProtKB-SubCell"/>
</dbReference>
<dbReference type="InterPro" id="IPR050118">
    <property type="entry name" value="Pur/Pyrimidine_PRTase"/>
</dbReference>
<evidence type="ECO:0000259" key="4">
    <source>
        <dbReference type="Pfam" id="PF00156"/>
    </source>
</evidence>
<evidence type="ECO:0000256" key="3">
    <source>
        <dbReference type="HAMAP-Rule" id="MF_01467"/>
    </source>
</evidence>
<protein>
    <recommendedName>
        <fullName evidence="3">Hypoxanthine/guanine phosphoribosyltransferase</fullName>
        <shortName evidence="3">HGPRTase</shortName>
        <ecNumber evidence="3">2.4.2.8</ecNumber>
    </recommendedName>
</protein>
<keyword evidence="3" id="KW-0963">Cytoplasm</keyword>
<evidence type="ECO:0000256" key="2">
    <source>
        <dbReference type="ARBA" id="ARBA00022726"/>
    </source>
</evidence>
<dbReference type="EMBL" id="FNMU01000004">
    <property type="protein sequence ID" value="SDW67107.1"/>
    <property type="molecule type" value="Genomic_DNA"/>
</dbReference>
<keyword evidence="1 3" id="KW-0808">Transferase</keyword>
<evidence type="ECO:0000256" key="1">
    <source>
        <dbReference type="ARBA" id="ARBA00022679"/>
    </source>
</evidence>
<evidence type="ECO:0000313" key="8">
    <source>
        <dbReference type="Proteomes" id="UP000186879"/>
    </source>
</evidence>
<proteinExistence type="inferred from homology"/>
<dbReference type="Proteomes" id="UP000267921">
    <property type="component" value="Unassembled WGS sequence"/>
</dbReference>
<dbReference type="OrthoDB" id="8323at2157"/>
<feature type="domain" description="Phosphoribosyltransferase" evidence="4">
    <location>
        <begin position="40"/>
        <end position="181"/>
    </location>
</feature>
<dbReference type="EMBL" id="CP017921">
    <property type="protein sequence ID" value="APH38910.1"/>
    <property type="molecule type" value="Genomic_DNA"/>
</dbReference>
<evidence type="ECO:0000313" key="6">
    <source>
        <dbReference type="EMBL" id="RNI07463.1"/>
    </source>
</evidence>
<evidence type="ECO:0000313" key="10">
    <source>
        <dbReference type="Proteomes" id="UP000267921"/>
    </source>
</evidence>
<reference evidence="7 9" key="2">
    <citation type="submission" date="2016-10" db="EMBL/GenBank/DDBJ databases">
        <authorList>
            <person name="de Groot N.N."/>
        </authorList>
    </citation>
    <scope>NUCLEOTIDE SEQUENCE [LARGE SCALE GENOMIC DNA]</scope>
    <source>
        <strain evidence="7 9">Z-7982</strain>
    </source>
</reference>
<comment type="similarity">
    <text evidence="3">Belongs to the purine/pyrimidine phosphoribosyltransferase family. Archaeal HPRT subfamily.</text>
</comment>
<keyword evidence="2 3" id="KW-0660">Purine salvage</keyword>
<evidence type="ECO:0000313" key="7">
    <source>
        <dbReference type="EMBL" id="SDW67107.1"/>
    </source>
</evidence>
<dbReference type="Gene3D" id="3.40.50.2020">
    <property type="match status" value="1"/>
</dbReference>
<dbReference type="CDD" id="cd06223">
    <property type="entry name" value="PRTases_typeI"/>
    <property type="match status" value="1"/>
</dbReference>
<reference evidence="5 8" key="1">
    <citation type="submission" date="2016-10" db="EMBL/GenBank/DDBJ databases">
        <title>Methanohalophilus halophilus.</title>
        <authorList>
            <person name="L'haridon S."/>
        </authorList>
    </citation>
    <scope>NUCLEOTIDE SEQUENCE [LARGE SCALE GENOMIC DNA]</scope>
    <source>
        <strain evidence="5 8">Z-7982</strain>
    </source>
</reference>
<dbReference type="NCBIfam" id="NF040646">
    <property type="entry name" value="HPT_Archaea"/>
    <property type="match status" value="1"/>
</dbReference>
<dbReference type="Proteomes" id="UP000186879">
    <property type="component" value="Chromosome"/>
</dbReference>
<comment type="subunit">
    <text evidence="3">Homodimer.</text>
</comment>